<feature type="region of interest" description="Disordered" evidence="2">
    <location>
        <begin position="1453"/>
        <end position="1472"/>
    </location>
</feature>
<feature type="region of interest" description="Disordered" evidence="2">
    <location>
        <begin position="1"/>
        <end position="26"/>
    </location>
</feature>
<dbReference type="OrthoDB" id="5351478at2759"/>
<protein>
    <recommendedName>
        <fullName evidence="3">Nephrocystin 3-like N-terminal domain-containing protein</fullName>
    </recommendedName>
</protein>
<dbReference type="EMBL" id="ML119913">
    <property type="protein sequence ID" value="RPA71610.1"/>
    <property type="molecule type" value="Genomic_DNA"/>
</dbReference>
<proteinExistence type="predicted"/>
<feature type="domain" description="Nephrocystin 3-like N-terminal" evidence="3">
    <location>
        <begin position="502"/>
        <end position="568"/>
    </location>
</feature>
<dbReference type="Proteomes" id="UP000275078">
    <property type="component" value="Unassembled WGS sequence"/>
</dbReference>
<evidence type="ECO:0000256" key="2">
    <source>
        <dbReference type="SAM" id="MobiDB-lite"/>
    </source>
</evidence>
<dbReference type="Gene3D" id="3.40.50.300">
    <property type="entry name" value="P-loop containing nucleotide triphosphate hydrolases"/>
    <property type="match status" value="1"/>
</dbReference>
<dbReference type="STRING" id="1160509.A0A3N4HHX0"/>
<gene>
    <name evidence="4" type="ORF">BJ508DRAFT_335872</name>
</gene>
<name>A0A3N4HHX0_ASCIM</name>
<dbReference type="SUPFAM" id="SSF52540">
    <property type="entry name" value="P-loop containing nucleoside triphosphate hydrolases"/>
    <property type="match status" value="1"/>
</dbReference>
<reference evidence="4 5" key="1">
    <citation type="journal article" date="2018" name="Nat. Ecol. Evol.">
        <title>Pezizomycetes genomes reveal the molecular basis of ectomycorrhizal truffle lifestyle.</title>
        <authorList>
            <person name="Murat C."/>
            <person name="Payen T."/>
            <person name="Noel B."/>
            <person name="Kuo A."/>
            <person name="Morin E."/>
            <person name="Chen J."/>
            <person name="Kohler A."/>
            <person name="Krizsan K."/>
            <person name="Balestrini R."/>
            <person name="Da Silva C."/>
            <person name="Montanini B."/>
            <person name="Hainaut M."/>
            <person name="Levati E."/>
            <person name="Barry K.W."/>
            <person name="Belfiori B."/>
            <person name="Cichocki N."/>
            <person name="Clum A."/>
            <person name="Dockter R.B."/>
            <person name="Fauchery L."/>
            <person name="Guy J."/>
            <person name="Iotti M."/>
            <person name="Le Tacon F."/>
            <person name="Lindquist E.A."/>
            <person name="Lipzen A."/>
            <person name="Malagnac F."/>
            <person name="Mello A."/>
            <person name="Molinier V."/>
            <person name="Miyauchi S."/>
            <person name="Poulain J."/>
            <person name="Riccioni C."/>
            <person name="Rubini A."/>
            <person name="Sitrit Y."/>
            <person name="Splivallo R."/>
            <person name="Traeger S."/>
            <person name="Wang M."/>
            <person name="Zifcakova L."/>
            <person name="Wipf D."/>
            <person name="Zambonelli A."/>
            <person name="Paolocci F."/>
            <person name="Nowrousian M."/>
            <person name="Ottonello S."/>
            <person name="Baldrian P."/>
            <person name="Spatafora J.W."/>
            <person name="Henrissat B."/>
            <person name="Nagy L.G."/>
            <person name="Aury J.M."/>
            <person name="Wincker P."/>
            <person name="Grigoriev I.V."/>
            <person name="Bonfante P."/>
            <person name="Martin F.M."/>
        </authorList>
    </citation>
    <scope>NUCLEOTIDE SEQUENCE [LARGE SCALE GENOMIC DNA]</scope>
    <source>
        <strain evidence="4 5">RN42</strain>
    </source>
</reference>
<evidence type="ECO:0000256" key="1">
    <source>
        <dbReference type="ARBA" id="ARBA00022737"/>
    </source>
</evidence>
<keyword evidence="5" id="KW-1185">Reference proteome</keyword>
<sequence length="1608" mass="182401">MERPSSRTSKKSWQDQTGSPKTGKARTIRIQEVQFQGYTSHGRRSYNLTVKLGSLSHAVLVHDPFDAEQHKRLAWALEKHAKKAPFEAHRASELSEELSICATSLMDQLKLKDMIESVRVEGKSRARWYVDVEASTISDHDMVHGIHWEVLELPNALPTGIRNNHQIIVRRKVPMMGIPSNLDSIPIKSTTFNILLVVSHVVEETSDGSKQHNPRLISRPLAELLAKISKESGKVTVNLEIVRPGTWKALCEHLERREKGYFHLVHFDVRGKISDETGGREEASLAFMSDKYVSQRSWRTASEVAALLSCHNVKFAVVNAPRSCRAFGVAEPNLAQTLVNSGVRAVVSFPFKTLDAALDRFISTFYADLFTSSWDFAVATNTARRVLMRERLRSGKFGTDVRLDDWIIPVVYHNGGTQIQLEGEILEGQIPATRASFLSRFGSSNKVATIAKQDDTWILKPKTFGDGKKQISDIFLTRGTMVGRDLEIFELESRMLLETNSMQLRGAPGCGKSTLAVHLCWWWKTTGLIKDYFFFDYYMRPSLSLDSILQNIYASSFPRPPAPEKEAKVKRNKSDKGKPDRGVKESKDKGQKSPVWHLTHWRTASQDAPATHMFPEGWQEALIKHLRDNRYLIVLDSLESSLIDVGASVDEKQAMNEFLMRLAGGKTMVLVISNNVSGNCIDRKIASMGTYDLQKMSCDDAILLTRAFVEKYGGNLKNFDGEENVWYLRQVLKLLDYNPLLLEHTLPAIVKENRSTKQLYLHMLQGSLALGTLQSAALYAVKSMRMIADLIEVLDDQSRRLLLCLAPFWTVLPRDIDAYFALLVYNNAIPSAVWKESFDVVKDLKVGRNQIDHIRLLLRQAGILGSYEQLLRSLEGLDLLIRHETYYEMHPLLTVFLRQTVSREKENDEPGQVFDYRAVTKSFIEFHEHRAQHWSLTPDDTYHASVLAIREETTNFISAISLAVNRKETEESFISFPIHTYGRLAAMSLVDKNVITALPTLQQLSELVMARFAEIKSHKPPKKVKKQHITPALLVSNWLVQLYAEQNEAEQFKSQIEMSLAFIQLCGVIDKNILPELSIVEEQMVKIKAHAVFEGLIEGIRLKKPWSNFLWDMHPFASRVDDLDMLLHDCRRLHSVGTQAHLTTLLKSQLSSQLRKDLLVHWSSVLKNVKDGPLEKFLPSFTWVTDALTSEMPITEVERKKRKLDRIFRTSPFLAYADMLRSVLHVNMNDIDAAKKTLWQGVERCKSHNAKAQEMVLRQRLLEIYSQEDNWKEVIHNAEWILEFIFPGSAYANEVPETPETPMVSMFKMPKMKSSSGAVKVEFTVEDLPYFATILYRLSMAYSNLSKPHGSEHYGRLVLNICSYLSTSSSYLNSETSLRWMQIHTERVTGLEYNTLQHLSTLPTMPDSKKGILIVRALEIYHTDFASEFLPRKLRGILLRRFTNLMLSMESGADKKYSSPEPSPTGSSGTDVSIAPFSLTSPALPSVAPPLPPLLTQNYIRHRNTHIAASHPFNTLKNALSRMAELAGCDPEIIDEFLRDCWEMERGIVRGWGDTWGKKVWDEAELWIFVPSSTNGGYNGPSRGNGAEQGVFWGTKWEGGLKGRRGGL</sequence>
<feature type="region of interest" description="Disordered" evidence="2">
    <location>
        <begin position="560"/>
        <end position="593"/>
    </location>
</feature>
<dbReference type="Pfam" id="PF24883">
    <property type="entry name" value="NPHP3_N"/>
    <property type="match status" value="1"/>
</dbReference>
<organism evidence="4 5">
    <name type="scientific">Ascobolus immersus RN42</name>
    <dbReference type="NCBI Taxonomy" id="1160509"/>
    <lineage>
        <taxon>Eukaryota</taxon>
        <taxon>Fungi</taxon>
        <taxon>Dikarya</taxon>
        <taxon>Ascomycota</taxon>
        <taxon>Pezizomycotina</taxon>
        <taxon>Pezizomycetes</taxon>
        <taxon>Pezizales</taxon>
        <taxon>Ascobolaceae</taxon>
        <taxon>Ascobolus</taxon>
    </lineage>
</organism>
<evidence type="ECO:0000313" key="4">
    <source>
        <dbReference type="EMBL" id="RPA71610.1"/>
    </source>
</evidence>
<feature type="compositionally biased region" description="Basic and acidic residues" evidence="2">
    <location>
        <begin position="562"/>
        <end position="591"/>
    </location>
</feature>
<keyword evidence="1" id="KW-0677">Repeat</keyword>
<dbReference type="InterPro" id="IPR056884">
    <property type="entry name" value="NPHP3-like_N"/>
</dbReference>
<dbReference type="InterPro" id="IPR027417">
    <property type="entry name" value="P-loop_NTPase"/>
</dbReference>
<evidence type="ECO:0000259" key="3">
    <source>
        <dbReference type="Pfam" id="PF24883"/>
    </source>
</evidence>
<accession>A0A3N4HHX0</accession>
<evidence type="ECO:0000313" key="5">
    <source>
        <dbReference type="Proteomes" id="UP000275078"/>
    </source>
</evidence>